<dbReference type="PANTHER" id="PTHR10120">
    <property type="entry name" value="CAAX PRENYL PROTEASE 1"/>
    <property type="match status" value="1"/>
</dbReference>
<evidence type="ECO:0000313" key="18">
    <source>
        <dbReference type="EMBL" id="OQR99292.1"/>
    </source>
</evidence>
<feature type="transmembrane region" description="Helical" evidence="14">
    <location>
        <begin position="129"/>
        <end position="152"/>
    </location>
</feature>
<dbReference type="GO" id="GO:0005789">
    <property type="term" value="C:endoplasmic reticulum membrane"/>
    <property type="evidence" value="ECO:0007669"/>
    <property type="project" value="UniProtKB-SubCell"/>
</dbReference>
<evidence type="ECO:0000256" key="4">
    <source>
        <dbReference type="ARBA" id="ARBA00022723"/>
    </source>
</evidence>
<evidence type="ECO:0000256" key="5">
    <source>
        <dbReference type="ARBA" id="ARBA00022801"/>
    </source>
</evidence>
<feature type="active site" evidence="12">
    <location>
        <position position="336"/>
    </location>
</feature>
<dbReference type="Pfam" id="PF16491">
    <property type="entry name" value="Peptidase_M48_N"/>
    <property type="match status" value="1"/>
</dbReference>
<keyword evidence="7 13" id="KW-0862">Zinc</keyword>
<keyword evidence="9 14" id="KW-0482">Metalloprotease</keyword>
<feature type="transmembrane region" description="Helical" evidence="14">
    <location>
        <begin position="15"/>
        <end position="36"/>
    </location>
</feature>
<dbReference type="AlphaFoldDB" id="A0A1V9ZMS9"/>
<evidence type="ECO:0000313" key="19">
    <source>
        <dbReference type="Proteomes" id="UP000243579"/>
    </source>
</evidence>
<dbReference type="InterPro" id="IPR027057">
    <property type="entry name" value="CAXX_Prtase_1"/>
</dbReference>
<evidence type="ECO:0000256" key="14">
    <source>
        <dbReference type="RuleBase" id="RU366005"/>
    </source>
</evidence>
<comment type="subcellular location">
    <subcellularLocation>
        <location evidence="1 14">Endoplasmic reticulum membrane</location>
        <topology evidence="1 14">Multi-pass membrane protein</topology>
    </subcellularLocation>
</comment>
<sequence length="479" mass="53424">MLVPWFTEAGWQPSTVPYLEGTLLFIVIIYLSETYLDYRQHSKLHERTLPPKLAAAIAQVDEFNAAKKAATPKKPTDEAADTHDSATPEDAPLTLLAQTEAKFEKSRLYSLDKSTFGFISDAIQELDSIVLLLAGYLPYVWSLSGRIVAAWGVSGEIPQSLVFVSLTMAKDLVFQLPFGLYSTFVIEARHGFNKQTLGLFLADKAKGTLVSIVVGFPLLSALIFLVRWGGDNFVFYVWLLTVSFTLLMLTIYPVWIMPLFNTFTPLPAGPLRTRIEALASQLAFPLTQLFVCDGSKRSSHSNAYMYGFFKSKRIVLFDTLLAQATDDEVVAILGHELGHWKLWHTIQGFVFQQVYVVAMFAVFGRCMHDTALFTSFGFSPAEPLAVMIGLTLFSQTLWAPVDKALTFLLTLNTRRNEFQADAFAVDLNLGDALQSGLTKISLENLANMNPDELYSAYHYSHPPLVERLAAIGVRTKKMQ</sequence>
<reference evidence="18 19" key="1">
    <citation type="journal article" date="2014" name="Genome Biol. Evol.">
        <title>The secreted proteins of Achlya hypogyna and Thraustotheca clavata identify the ancestral oomycete secretome and reveal gene acquisitions by horizontal gene transfer.</title>
        <authorList>
            <person name="Misner I."/>
            <person name="Blouin N."/>
            <person name="Leonard G."/>
            <person name="Richards T.A."/>
            <person name="Lane C.E."/>
        </authorList>
    </citation>
    <scope>NUCLEOTIDE SEQUENCE [LARGE SCALE GENOMIC DNA]</scope>
    <source>
        <strain evidence="18 19">ATCC 48635</strain>
    </source>
</reference>
<dbReference type="InterPro" id="IPR001915">
    <property type="entry name" value="Peptidase_M48"/>
</dbReference>
<keyword evidence="10 14" id="KW-0472">Membrane</keyword>
<dbReference type="Gene3D" id="3.30.2010.10">
    <property type="entry name" value="Metalloproteases ('zincins'), catalytic domain"/>
    <property type="match status" value="1"/>
</dbReference>
<evidence type="ECO:0000259" key="16">
    <source>
        <dbReference type="Pfam" id="PF01435"/>
    </source>
</evidence>
<dbReference type="EMBL" id="JNBR01000072">
    <property type="protein sequence ID" value="OQR99292.1"/>
    <property type="molecule type" value="Genomic_DNA"/>
</dbReference>
<evidence type="ECO:0000256" key="12">
    <source>
        <dbReference type="PIRSR" id="PIRSR627057-1"/>
    </source>
</evidence>
<evidence type="ECO:0000259" key="17">
    <source>
        <dbReference type="Pfam" id="PF16491"/>
    </source>
</evidence>
<dbReference type="FunFam" id="3.30.2010.10:FF:000002">
    <property type="entry name" value="CAAX prenyl protease"/>
    <property type="match status" value="1"/>
</dbReference>
<feature type="binding site" evidence="13">
    <location>
        <position position="417"/>
    </location>
    <ligand>
        <name>Zn(2+)</name>
        <dbReference type="ChEBI" id="CHEBI:29105"/>
        <note>catalytic</note>
    </ligand>
</feature>
<keyword evidence="8 14" id="KW-1133">Transmembrane helix</keyword>
<gene>
    <name evidence="18" type="ORF">ACHHYP_07120</name>
</gene>
<keyword evidence="19" id="KW-1185">Reference proteome</keyword>
<proteinExistence type="inferred from homology"/>
<comment type="catalytic activity">
    <reaction evidence="11 14">
        <text>Hydrolyzes the peptide bond -P2-(S-farnesyl or geranylgeranyl)C-P1'-P2'-P3'-COOH where P1' and P2' are amino acids with aliphatic side chains and P3' is any C-terminal residue.</text>
        <dbReference type="EC" id="3.4.24.84"/>
    </reaction>
</comment>
<accession>A0A1V9ZMS9</accession>
<keyword evidence="2 14" id="KW-0645">Protease</keyword>
<evidence type="ECO:0000256" key="13">
    <source>
        <dbReference type="PIRSR" id="PIRSR627057-2"/>
    </source>
</evidence>
<keyword evidence="4 13" id="KW-0479">Metal-binding</keyword>
<feature type="binding site" evidence="13">
    <location>
        <position position="335"/>
    </location>
    <ligand>
        <name>Zn(2+)</name>
        <dbReference type="ChEBI" id="CHEBI:29105"/>
        <note>catalytic</note>
    </ligand>
</feature>
<dbReference type="GO" id="GO:0071586">
    <property type="term" value="P:CAAX-box protein processing"/>
    <property type="evidence" value="ECO:0007669"/>
    <property type="project" value="UniProtKB-UniRule"/>
</dbReference>
<evidence type="ECO:0000256" key="6">
    <source>
        <dbReference type="ARBA" id="ARBA00022824"/>
    </source>
</evidence>
<protein>
    <recommendedName>
        <fullName evidence="14">CAAX prenyl protease</fullName>
        <ecNumber evidence="14">3.4.24.84</ecNumber>
    </recommendedName>
</protein>
<comment type="function">
    <text evidence="14">Proteolytically removes the C-terminal three residues of farnesylated proteins.</text>
</comment>
<evidence type="ECO:0000256" key="3">
    <source>
        <dbReference type="ARBA" id="ARBA00022692"/>
    </source>
</evidence>
<dbReference type="EC" id="3.4.24.84" evidence="14"/>
<keyword evidence="3 14" id="KW-0812">Transmembrane</keyword>
<dbReference type="GO" id="GO:0004222">
    <property type="term" value="F:metalloendopeptidase activity"/>
    <property type="evidence" value="ECO:0007669"/>
    <property type="project" value="UniProtKB-UniRule"/>
</dbReference>
<feature type="compositionally biased region" description="Basic and acidic residues" evidence="15">
    <location>
        <begin position="74"/>
        <end position="86"/>
    </location>
</feature>
<feature type="active site" description="Proton donor" evidence="12">
    <location>
        <position position="421"/>
    </location>
</feature>
<evidence type="ECO:0000256" key="10">
    <source>
        <dbReference type="ARBA" id="ARBA00023136"/>
    </source>
</evidence>
<organism evidence="18 19">
    <name type="scientific">Achlya hypogyna</name>
    <name type="common">Oomycete</name>
    <name type="synonym">Protoachlya hypogyna</name>
    <dbReference type="NCBI Taxonomy" id="1202772"/>
    <lineage>
        <taxon>Eukaryota</taxon>
        <taxon>Sar</taxon>
        <taxon>Stramenopiles</taxon>
        <taxon>Oomycota</taxon>
        <taxon>Saprolegniomycetes</taxon>
        <taxon>Saprolegniales</taxon>
        <taxon>Achlyaceae</taxon>
        <taxon>Achlya</taxon>
    </lineage>
</organism>
<dbReference type="GO" id="GO:0046872">
    <property type="term" value="F:metal ion binding"/>
    <property type="evidence" value="ECO:0007669"/>
    <property type="project" value="UniProtKB-UniRule"/>
</dbReference>
<comment type="caution">
    <text evidence="18">The sequence shown here is derived from an EMBL/GenBank/DDBJ whole genome shotgun (WGS) entry which is preliminary data.</text>
</comment>
<dbReference type="CDD" id="cd07343">
    <property type="entry name" value="M48A_Zmpste24p_like"/>
    <property type="match status" value="1"/>
</dbReference>
<feature type="transmembrane region" description="Helical" evidence="14">
    <location>
        <begin position="235"/>
        <end position="255"/>
    </location>
</feature>
<feature type="domain" description="Peptidase M48" evidence="16">
    <location>
        <begin position="267"/>
        <end position="471"/>
    </location>
</feature>
<comment type="caution">
    <text evidence="14">Lacks conserved residue(s) required for the propagation of feature annotation.</text>
</comment>
<keyword evidence="5 14" id="KW-0378">Hydrolase</keyword>
<dbReference type="STRING" id="1202772.A0A1V9ZMS9"/>
<comment type="cofactor">
    <cofactor evidence="13 14">
        <name>Zn(2+)</name>
        <dbReference type="ChEBI" id="CHEBI:29105"/>
    </cofactor>
    <text evidence="13 14">Binds 1 zinc ion per subunit.</text>
</comment>
<evidence type="ECO:0000256" key="11">
    <source>
        <dbReference type="ARBA" id="ARBA00044456"/>
    </source>
</evidence>
<keyword evidence="6 14" id="KW-0256">Endoplasmic reticulum</keyword>
<name>A0A1V9ZMS9_ACHHY</name>
<dbReference type="InterPro" id="IPR032456">
    <property type="entry name" value="Peptidase_M48_N"/>
</dbReference>
<evidence type="ECO:0000256" key="9">
    <source>
        <dbReference type="ARBA" id="ARBA00023049"/>
    </source>
</evidence>
<evidence type="ECO:0000256" key="7">
    <source>
        <dbReference type="ARBA" id="ARBA00022833"/>
    </source>
</evidence>
<comment type="similarity">
    <text evidence="14">Belongs to the peptidase M48A family.</text>
</comment>
<feature type="transmembrane region" description="Helical" evidence="14">
    <location>
        <begin position="209"/>
        <end position="229"/>
    </location>
</feature>
<evidence type="ECO:0000256" key="15">
    <source>
        <dbReference type="SAM" id="MobiDB-lite"/>
    </source>
</evidence>
<feature type="domain" description="CAAX prenyl protease 1 N-terminal" evidence="17">
    <location>
        <begin position="99"/>
        <end position="262"/>
    </location>
</feature>
<feature type="region of interest" description="Disordered" evidence="15">
    <location>
        <begin position="67"/>
        <end position="88"/>
    </location>
</feature>
<evidence type="ECO:0000256" key="2">
    <source>
        <dbReference type="ARBA" id="ARBA00022670"/>
    </source>
</evidence>
<feature type="binding site" evidence="13">
    <location>
        <position position="339"/>
    </location>
    <ligand>
        <name>Zn(2+)</name>
        <dbReference type="ChEBI" id="CHEBI:29105"/>
        <note>catalytic</note>
    </ligand>
</feature>
<dbReference type="Pfam" id="PF01435">
    <property type="entry name" value="Peptidase_M48"/>
    <property type="match status" value="1"/>
</dbReference>
<dbReference type="OrthoDB" id="360839at2759"/>
<evidence type="ECO:0000256" key="1">
    <source>
        <dbReference type="ARBA" id="ARBA00004477"/>
    </source>
</evidence>
<evidence type="ECO:0000256" key="8">
    <source>
        <dbReference type="ARBA" id="ARBA00022989"/>
    </source>
</evidence>
<dbReference type="Proteomes" id="UP000243579">
    <property type="component" value="Unassembled WGS sequence"/>
</dbReference>